<gene>
    <name evidence="2" type="ORF">TorRG33x02_093620</name>
</gene>
<evidence type="ECO:0000313" key="3">
    <source>
        <dbReference type="Proteomes" id="UP000237000"/>
    </source>
</evidence>
<dbReference type="AlphaFoldDB" id="A0A2P5FAN7"/>
<dbReference type="PANTHER" id="PTHR38932">
    <property type="entry name" value="BNAC03G64660D PROTEIN"/>
    <property type="match status" value="1"/>
</dbReference>
<organism evidence="2 3">
    <name type="scientific">Trema orientale</name>
    <name type="common">Charcoal tree</name>
    <name type="synonym">Celtis orientalis</name>
    <dbReference type="NCBI Taxonomy" id="63057"/>
    <lineage>
        <taxon>Eukaryota</taxon>
        <taxon>Viridiplantae</taxon>
        <taxon>Streptophyta</taxon>
        <taxon>Embryophyta</taxon>
        <taxon>Tracheophyta</taxon>
        <taxon>Spermatophyta</taxon>
        <taxon>Magnoliopsida</taxon>
        <taxon>eudicotyledons</taxon>
        <taxon>Gunneridae</taxon>
        <taxon>Pentapetalae</taxon>
        <taxon>rosids</taxon>
        <taxon>fabids</taxon>
        <taxon>Rosales</taxon>
        <taxon>Cannabaceae</taxon>
        <taxon>Trema</taxon>
    </lineage>
</organism>
<feature type="region of interest" description="Disordered" evidence="1">
    <location>
        <begin position="149"/>
        <end position="193"/>
    </location>
</feature>
<proteinExistence type="predicted"/>
<sequence>MGFFWNLFLVYPKVKVREQQDQDDHQHVVPDFCSTVKEHEDKSPPSIAKVPKSYIPSIGFSSAYDIPNVTMLKTSVLKGEEKDNNKLDEDSKQNIRASSIPRPRAVLSSPDNDLAIGNKNRCKKERSSVLKNRNLVQNRHALCKIIPKTTEDSINSKKAREDPDESKGKKASAVVGPTQRRETRTGKTSSMRV</sequence>
<accession>A0A2P5FAN7</accession>
<feature type="region of interest" description="Disordered" evidence="1">
    <location>
        <begin position="82"/>
        <end position="118"/>
    </location>
</feature>
<dbReference type="InParanoid" id="A0A2P5FAN7"/>
<keyword evidence="3" id="KW-1185">Reference proteome</keyword>
<evidence type="ECO:0000313" key="2">
    <source>
        <dbReference type="EMBL" id="PON94849.1"/>
    </source>
</evidence>
<dbReference type="EMBL" id="JXTC01000048">
    <property type="protein sequence ID" value="PON94849.1"/>
    <property type="molecule type" value="Genomic_DNA"/>
</dbReference>
<evidence type="ECO:0000256" key="1">
    <source>
        <dbReference type="SAM" id="MobiDB-lite"/>
    </source>
</evidence>
<feature type="compositionally biased region" description="Basic and acidic residues" evidence="1">
    <location>
        <begin position="82"/>
        <end position="93"/>
    </location>
</feature>
<dbReference type="PANTHER" id="PTHR38932:SF1">
    <property type="entry name" value="DUF4005 DOMAIN-CONTAINING PROTEIN"/>
    <property type="match status" value="1"/>
</dbReference>
<feature type="compositionally biased region" description="Basic and acidic residues" evidence="1">
    <location>
        <begin position="149"/>
        <end position="168"/>
    </location>
</feature>
<dbReference type="OrthoDB" id="1867172at2759"/>
<dbReference type="Proteomes" id="UP000237000">
    <property type="component" value="Unassembled WGS sequence"/>
</dbReference>
<name>A0A2P5FAN7_TREOI</name>
<protein>
    <submittedName>
        <fullName evidence="2">Uncharacterized protein</fullName>
    </submittedName>
</protein>
<comment type="caution">
    <text evidence="2">The sequence shown here is derived from an EMBL/GenBank/DDBJ whole genome shotgun (WGS) entry which is preliminary data.</text>
</comment>
<reference evidence="3" key="1">
    <citation type="submission" date="2016-06" db="EMBL/GenBank/DDBJ databases">
        <title>Parallel loss of symbiosis genes in relatives of nitrogen-fixing non-legume Parasponia.</title>
        <authorList>
            <person name="Van Velzen R."/>
            <person name="Holmer R."/>
            <person name="Bu F."/>
            <person name="Rutten L."/>
            <person name="Van Zeijl A."/>
            <person name="Liu W."/>
            <person name="Santuari L."/>
            <person name="Cao Q."/>
            <person name="Sharma T."/>
            <person name="Shen D."/>
            <person name="Roswanjaya Y."/>
            <person name="Wardhani T."/>
            <person name="Kalhor M.S."/>
            <person name="Jansen J."/>
            <person name="Van den Hoogen J."/>
            <person name="Gungor B."/>
            <person name="Hartog M."/>
            <person name="Hontelez J."/>
            <person name="Verver J."/>
            <person name="Yang W.-C."/>
            <person name="Schijlen E."/>
            <person name="Repin R."/>
            <person name="Schilthuizen M."/>
            <person name="Schranz E."/>
            <person name="Heidstra R."/>
            <person name="Miyata K."/>
            <person name="Fedorova E."/>
            <person name="Kohlen W."/>
            <person name="Bisseling T."/>
            <person name="Smit S."/>
            <person name="Geurts R."/>
        </authorList>
    </citation>
    <scope>NUCLEOTIDE SEQUENCE [LARGE SCALE GENOMIC DNA]</scope>
    <source>
        <strain evidence="3">cv. RG33-2</strain>
    </source>
</reference>